<dbReference type="AlphaFoldDB" id="A0A2S7WL66"/>
<evidence type="ECO:0000313" key="2">
    <source>
        <dbReference type="EMBL" id="PQJ78339.1"/>
    </source>
</evidence>
<dbReference type="Proteomes" id="UP000238882">
    <property type="component" value="Unassembled WGS sequence"/>
</dbReference>
<dbReference type="GO" id="GO:0016779">
    <property type="term" value="F:nucleotidyltransferase activity"/>
    <property type="evidence" value="ECO:0007669"/>
    <property type="project" value="InterPro"/>
</dbReference>
<keyword evidence="3" id="KW-1185">Reference proteome</keyword>
<dbReference type="EMBL" id="MSCN01000001">
    <property type="protein sequence ID" value="PQJ78339.1"/>
    <property type="molecule type" value="Genomic_DNA"/>
</dbReference>
<gene>
    <name evidence="2" type="ORF">BTO18_03660</name>
</gene>
<reference evidence="2 3" key="1">
    <citation type="submission" date="2016-12" db="EMBL/GenBank/DDBJ databases">
        <title>Trade-off between light-utilization and light-protection in marine flavobacteria.</title>
        <authorList>
            <person name="Kumagai Y."/>
            <person name="Yoshizawa S."/>
            <person name="Kogure K."/>
            <person name="Iwasaki W."/>
        </authorList>
    </citation>
    <scope>NUCLEOTIDE SEQUENCE [LARGE SCALE GENOMIC DNA]</scope>
    <source>
        <strain evidence="2 3">NBRC 108759</strain>
    </source>
</reference>
<evidence type="ECO:0000313" key="3">
    <source>
        <dbReference type="Proteomes" id="UP000238882"/>
    </source>
</evidence>
<dbReference type="GO" id="GO:0051607">
    <property type="term" value="P:defense response to virus"/>
    <property type="evidence" value="ECO:0007669"/>
    <property type="project" value="UniProtKB-KW"/>
</dbReference>
<dbReference type="CDD" id="cd05400">
    <property type="entry name" value="NT_2-5OAS_ClassI-CCAase"/>
    <property type="match status" value="1"/>
</dbReference>
<name>A0A2S7WL66_9FLAO</name>
<evidence type="ECO:0008006" key="4">
    <source>
        <dbReference type="Google" id="ProtNLM"/>
    </source>
</evidence>
<dbReference type="RefSeq" id="WP_105014923.1">
    <property type="nucleotide sequence ID" value="NZ_MSCN01000001.1"/>
</dbReference>
<comment type="caution">
    <text evidence="2">The sequence shown here is derived from an EMBL/GenBank/DDBJ whole genome shotgun (WGS) entry which is preliminary data.</text>
</comment>
<dbReference type="OrthoDB" id="1118920at2"/>
<sequence>MNLQQYLHNNGLQREDILTRIAVSLELDETRKKRMESAYNAVYDILEKDEIFFSKVDFLVYPQGSKAIGTTVKPRGKEEFDLDITVEIRDSYYNYTSSEIYNHLIRVLSNNDIFKEKLVKKNRCARIDYVGDFHMDVLPGCIVINGDSKIMVPDRELSSWTSSNPKGYANWFTQKAETVSSSNLNKAFRTFSALNEAKAEQEELPNDDIYSKEPLKRAVQLTKRYRDIYFEKNPKYKTSSIVLTTIFGELYEGEPSIYQTIDSILNKIVKRYTDYQYLFESQGVYKRIKVLNPVNTEENFTEKWNKEKEYYNQFIAFAKSYKEKWEKLKNRNFGVAEELFGSDRIKGILTDQLKELSKNEGNQLEAVGVTIMSGNTFVDKSGNINSSTGYKSKANRNFGGIE</sequence>
<organism evidence="2 3">
    <name type="scientific">Polaribacter porphyrae</name>
    <dbReference type="NCBI Taxonomy" id="1137780"/>
    <lineage>
        <taxon>Bacteria</taxon>
        <taxon>Pseudomonadati</taxon>
        <taxon>Bacteroidota</taxon>
        <taxon>Flavobacteriia</taxon>
        <taxon>Flavobacteriales</taxon>
        <taxon>Flavobacteriaceae</taxon>
    </lineage>
</organism>
<keyword evidence="1" id="KW-0051">Antiviral defense</keyword>
<accession>A0A2S7WL66</accession>
<proteinExistence type="predicted"/>
<dbReference type="InterPro" id="IPR006116">
    <property type="entry name" value="NT_2-5OAS_ClassI-CCAase"/>
</dbReference>
<protein>
    <recommendedName>
        <fullName evidence="4">Nucleotidyltransferase</fullName>
    </recommendedName>
</protein>
<evidence type="ECO:0000256" key="1">
    <source>
        <dbReference type="ARBA" id="ARBA00023118"/>
    </source>
</evidence>
<dbReference type="Pfam" id="PF18144">
    <property type="entry name" value="SMODS"/>
    <property type="match status" value="1"/>
</dbReference>